<sequence>MSLLSFASACTYSKGTEPSPCNDPTPVTYAKTISPIFDASCRKCHGADVYVTLGGGNDYSTYEGIKRQSSRLLLGSVQHEAGFAPMPKGEAKLSACDIEHIKTWIEAGQPNN</sequence>
<dbReference type="GO" id="GO:0009055">
    <property type="term" value="F:electron transfer activity"/>
    <property type="evidence" value="ECO:0007669"/>
    <property type="project" value="InterPro"/>
</dbReference>
<keyword evidence="7" id="KW-1185">Reference proteome</keyword>
<organism evidence="6 7">
    <name type="scientific">Hymenobacter aquaticus</name>
    <dbReference type="NCBI Taxonomy" id="1867101"/>
    <lineage>
        <taxon>Bacteria</taxon>
        <taxon>Pseudomonadati</taxon>
        <taxon>Bacteroidota</taxon>
        <taxon>Cytophagia</taxon>
        <taxon>Cytophagales</taxon>
        <taxon>Hymenobacteraceae</taxon>
        <taxon>Hymenobacter</taxon>
    </lineage>
</organism>
<dbReference type="RefSeq" id="WP_167856855.1">
    <property type="nucleotide sequence ID" value="NZ_SRLC01000001.1"/>
</dbReference>
<dbReference type="GO" id="GO:0046872">
    <property type="term" value="F:metal ion binding"/>
    <property type="evidence" value="ECO:0007669"/>
    <property type="project" value="UniProtKB-KW"/>
</dbReference>
<evidence type="ECO:0000256" key="4">
    <source>
        <dbReference type="PROSITE-ProRule" id="PRU00433"/>
    </source>
</evidence>
<evidence type="ECO:0000313" key="6">
    <source>
        <dbReference type="EMBL" id="TGE26012.1"/>
    </source>
</evidence>
<evidence type="ECO:0000313" key="7">
    <source>
        <dbReference type="Proteomes" id="UP000297549"/>
    </source>
</evidence>
<reference evidence="6 7" key="1">
    <citation type="submission" date="2019-04" db="EMBL/GenBank/DDBJ databases">
        <authorList>
            <person name="Feng G."/>
            <person name="Zhang J."/>
            <person name="Zhu H."/>
        </authorList>
    </citation>
    <scope>NUCLEOTIDE SEQUENCE [LARGE SCALE GENOMIC DNA]</scope>
    <source>
        <strain evidence="6 7">JCM 31653</strain>
    </source>
</reference>
<gene>
    <name evidence="6" type="ORF">E5K00_12715</name>
</gene>
<dbReference type="Gene3D" id="1.10.760.10">
    <property type="entry name" value="Cytochrome c-like domain"/>
    <property type="match status" value="1"/>
</dbReference>
<dbReference type="SUPFAM" id="SSF46626">
    <property type="entry name" value="Cytochrome c"/>
    <property type="match status" value="1"/>
</dbReference>
<dbReference type="AlphaFoldDB" id="A0A4Z0QBE5"/>
<dbReference type="EMBL" id="SRLC01000001">
    <property type="protein sequence ID" value="TGE26012.1"/>
    <property type="molecule type" value="Genomic_DNA"/>
</dbReference>
<feature type="domain" description="Cytochrome c" evidence="5">
    <location>
        <begin position="28"/>
        <end position="109"/>
    </location>
</feature>
<dbReference type="InterPro" id="IPR009056">
    <property type="entry name" value="Cyt_c-like_dom"/>
</dbReference>
<keyword evidence="1 4" id="KW-0349">Heme</keyword>
<name>A0A4Z0QBE5_9BACT</name>
<keyword evidence="2 4" id="KW-0479">Metal-binding</keyword>
<dbReference type="GO" id="GO:0020037">
    <property type="term" value="F:heme binding"/>
    <property type="evidence" value="ECO:0007669"/>
    <property type="project" value="InterPro"/>
</dbReference>
<evidence type="ECO:0000256" key="3">
    <source>
        <dbReference type="ARBA" id="ARBA00023004"/>
    </source>
</evidence>
<proteinExistence type="predicted"/>
<keyword evidence="3 4" id="KW-0408">Iron</keyword>
<accession>A0A4Z0QBE5</accession>
<protein>
    <submittedName>
        <fullName evidence="6">Cytochrome c</fullName>
    </submittedName>
</protein>
<evidence type="ECO:0000259" key="5">
    <source>
        <dbReference type="PROSITE" id="PS51007"/>
    </source>
</evidence>
<evidence type="ECO:0000256" key="2">
    <source>
        <dbReference type="ARBA" id="ARBA00022723"/>
    </source>
</evidence>
<dbReference type="PROSITE" id="PS51007">
    <property type="entry name" value="CYTC"/>
    <property type="match status" value="1"/>
</dbReference>
<comment type="caution">
    <text evidence="6">The sequence shown here is derived from an EMBL/GenBank/DDBJ whole genome shotgun (WGS) entry which is preliminary data.</text>
</comment>
<evidence type="ECO:0000256" key="1">
    <source>
        <dbReference type="ARBA" id="ARBA00022617"/>
    </source>
</evidence>
<dbReference type="Proteomes" id="UP000297549">
    <property type="component" value="Unassembled WGS sequence"/>
</dbReference>
<dbReference type="InterPro" id="IPR036909">
    <property type="entry name" value="Cyt_c-like_dom_sf"/>
</dbReference>